<dbReference type="InterPro" id="IPR036388">
    <property type="entry name" value="WH-like_DNA-bd_sf"/>
</dbReference>
<evidence type="ECO:0000256" key="1">
    <source>
        <dbReference type="ARBA" id="ARBA00006479"/>
    </source>
</evidence>
<dbReference type="EMBL" id="DSZT01000116">
    <property type="protein sequence ID" value="HGU41998.1"/>
    <property type="molecule type" value="Genomic_DNA"/>
</dbReference>
<dbReference type="Pfam" id="PF00480">
    <property type="entry name" value="ROK"/>
    <property type="match status" value="1"/>
</dbReference>
<dbReference type="InterPro" id="IPR043129">
    <property type="entry name" value="ATPase_NBD"/>
</dbReference>
<dbReference type="SUPFAM" id="SSF46785">
    <property type="entry name" value="Winged helix' DNA-binding domain"/>
    <property type="match status" value="1"/>
</dbReference>
<dbReference type="AlphaFoldDB" id="A0A7C4RY03"/>
<evidence type="ECO:0000313" key="3">
    <source>
        <dbReference type="EMBL" id="HGQ77745.1"/>
    </source>
</evidence>
<dbReference type="InterPro" id="IPR000600">
    <property type="entry name" value="ROK"/>
</dbReference>
<evidence type="ECO:0000259" key="2">
    <source>
        <dbReference type="Pfam" id="PF12802"/>
    </source>
</evidence>
<gene>
    <name evidence="4" type="ORF">ENT72_03630</name>
    <name evidence="3" type="ORF">ENU12_07600</name>
</gene>
<dbReference type="InterPro" id="IPR036390">
    <property type="entry name" value="WH_DNA-bd_sf"/>
</dbReference>
<dbReference type="Pfam" id="PF12802">
    <property type="entry name" value="MarR_2"/>
    <property type="match status" value="1"/>
</dbReference>
<dbReference type="PANTHER" id="PTHR18964:SF110">
    <property type="entry name" value="TRANSCRIPTIONAL REGULATOR, XYLR-RELATED"/>
    <property type="match status" value="1"/>
</dbReference>
<comment type="similarity">
    <text evidence="1">Belongs to the ROK (NagC/XylR) family.</text>
</comment>
<comment type="caution">
    <text evidence="4">The sequence shown here is derived from an EMBL/GenBank/DDBJ whole genome shotgun (WGS) entry which is preliminary data.</text>
</comment>
<name>A0A7C4RY03_FERPE</name>
<feature type="domain" description="HTH marR-type" evidence="2">
    <location>
        <begin position="18"/>
        <end position="58"/>
    </location>
</feature>
<accession>A0A7C4RY03</accession>
<organism evidence="4">
    <name type="scientific">Fervidobacterium pennivorans</name>
    <dbReference type="NCBI Taxonomy" id="93466"/>
    <lineage>
        <taxon>Bacteria</taxon>
        <taxon>Thermotogati</taxon>
        <taxon>Thermotogota</taxon>
        <taxon>Thermotogae</taxon>
        <taxon>Thermotogales</taxon>
        <taxon>Fervidobacteriaceae</taxon>
        <taxon>Fervidobacterium</taxon>
    </lineage>
</organism>
<dbReference type="InterPro" id="IPR000835">
    <property type="entry name" value="HTH_MarR-typ"/>
</dbReference>
<dbReference type="Gene3D" id="3.30.420.40">
    <property type="match status" value="2"/>
</dbReference>
<dbReference type="PROSITE" id="PS01125">
    <property type="entry name" value="ROK"/>
    <property type="match status" value="1"/>
</dbReference>
<reference evidence="4" key="1">
    <citation type="journal article" date="2020" name="mSystems">
        <title>Genome- and Community-Level Interaction Insights into Carbon Utilization and Element Cycling Functions of Hydrothermarchaeota in Hydrothermal Sediment.</title>
        <authorList>
            <person name="Zhou Z."/>
            <person name="Liu Y."/>
            <person name="Xu W."/>
            <person name="Pan J."/>
            <person name="Luo Z.H."/>
            <person name="Li M."/>
        </authorList>
    </citation>
    <scope>NUCLEOTIDE SEQUENCE [LARGE SCALE GENOMIC DNA]</scope>
    <source>
        <strain evidence="4">SpSt-604</strain>
        <strain evidence="3">SpSt-640</strain>
    </source>
</reference>
<sequence length="378" mass="42485">MSISKYDSSNIKILNKKIILRLIHRRNPISRNDIARLTGLKASSVTRLVNEMISEGHILEAGVIESESPGRKKISLRINPEYRISLLFDVGVTYSTVALGYYDGSVRVVESFRTPKNYVDFFKLVQNYFNNLSLRYNHSLVLLSIPGMVDTDNGIIINAPNLGWRDVRIKNYLDLEVPIIADNEANLSVLAEKYYSKALINMSNLVFILVREGVGTGLMIDGKLYRGKFFSAGEFGHMTVDISSDELCHCGKTGCWELYSSIRYALRRARRELNFHEEDFNKLKTMPEAKFILLDMASNIAEGIVNIINAVNPEAVILGGEISDMPAYFYQRLISIVRKKALKPASTKVVVIPSIFKNVSSNLIGASICAIEYIIDNI</sequence>
<evidence type="ECO:0000313" key="4">
    <source>
        <dbReference type="EMBL" id="HGU41998.1"/>
    </source>
</evidence>
<dbReference type="InterPro" id="IPR049874">
    <property type="entry name" value="ROK_cs"/>
</dbReference>
<dbReference type="Gene3D" id="1.10.10.10">
    <property type="entry name" value="Winged helix-like DNA-binding domain superfamily/Winged helix DNA-binding domain"/>
    <property type="match status" value="1"/>
</dbReference>
<protein>
    <submittedName>
        <fullName evidence="4">ROK family transcriptional regulator</fullName>
    </submittedName>
</protein>
<dbReference type="EMBL" id="DTBH01000154">
    <property type="protein sequence ID" value="HGQ77745.1"/>
    <property type="molecule type" value="Genomic_DNA"/>
</dbReference>
<proteinExistence type="inferred from homology"/>
<dbReference type="SUPFAM" id="SSF53067">
    <property type="entry name" value="Actin-like ATPase domain"/>
    <property type="match status" value="1"/>
</dbReference>
<dbReference type="PANTHER" id="PTHR18964">
    <property type="entry name" value="ROK (REPRESSOR, ORF, KINASE) FAMILY"/>
    <property type="match status" value="1"/>
</dbReference>